<evidence type="ECO:0000313" key="1">
    <source>
        <dbReference type="EMBL" id="QNL44629.1"/>
    </source>
</evidence>
<name>A0A7G9B4Z8_9FIRM</name>
<keyword evidence="2" id="KW-1185">Reference proteome</keyword>
<organism evidence="1 2">
    <name type="scientific">Oscillibacter hominis</name>
    <dbReference type="NCBI Taxonomy" id="2763056"/>
    <lineage>
        <taxon>Bacteria</taxon>
        <taxon>Bacillati</taxon>
        <taxon>Bacillota</taxon>
        <taxon>Clostridia</taxon>
        <taxon>Eubacteriales</taxon>
        <taxon>Oscillospiraceae</taxon>
        <taxon>Oscillibacter</taxon>
    </lineage>
</organism>
<protein>
    <submittedName>
        <fullName evidence="1">Uncharacterized protein</fullName>
    </submittedName>
</protein>
<gene>
    <name evidence="1" type="ORF">H8790_00815</name>
</gene>
<dbReference type="RefSeq" id="WP_187333215.1">
    <property type="nucleotide sequence ID" value="NZ_CP060490.1"/>
</dbReference>
<dbReference type="Proteomes" id="UP000515960">
    <property type="component" value="Chromosome"/>
</dbReference>
<dbReference type="AlphaFoldDB" id="A0A7G9B4Z8"/>
<accession>A0A7G9B4Z8</accession>
<sequence length="85" mass="9654">MTDPLQLLYDEALATGICPYLSAGSYRRAADDAEEALDALEAMLDPQALNLLEQYREARFQTQGMELEAMFRSAFRMARELFTQV</sequence>
<dbReference type="EMBL" id="CP060490">
    <property type="protein sequence ID" value="QNL44629.1"/>
    <property type="molecule type" value="Genomic_DNA"/>
</dbReference>
<reference evidence="1 2" key="1">
    <citation type="submission" date="2020-08" db="EMBL/GenBank/DDBJ databases">
        <authorList>
            <person name="Liu C."/>
            <person name="Sun Q."/>
        </authorList>
    </citation>
    <scope>NUCLEOTIDE SEQUENCE [LARGE SCALE GENOMIC DNA]</scope>
    <source>
        <strain evidence="1 2">NSJ-62</strain>
    </source>
</reference>
<dbReference type="Pfam" id="PF20648">
    <property type="entry name" value="DUF6809"/>
    <property type="match status" value="1"/>
</dbReference>
<dbReference type="InterPro" id="IPR049215">
    <property type="entry name" value="DUF6809"/>
</dbReference>
<dbReference type="KEGG" id="ohi:H8790_00815"/>
<proteinExistence type="predicted"/>
<evidence type="ECO:0000313" key="2">
    <source>
        <dbReference type="Proteomes" id="UP000515960"/>
    </source>
</evidence>